<dbReference type="Gene3D" id="1.10.357.10">
    <property type="entry name" value="Tetracycline Repressor, domain 2"/>
    <property type="match status" value="1"/>
</dbReference>
<dbReference type="PROSITE" id="PS50977">
    <property type="entry name" value="HTH_TETR_2"/>
    <property type="match status" value="1"/>
</dbReference>
<comment type="caution">
    <text evidence="6">The sequence shown here is derived from an EMBL/GenBank/DDBJ whole genome shotgun (WGS) entry which is preliminary data.</text>
</comment>
<evidence type="ECO:0000313" key="7">
    <source>
        <dbReference type="Proteomes" id="UP000624709"/>
    </source>
</evidence>
<dbReference type="SUPFAM" id="SSF48498">
    <property type="entry name" value="Tetracyclin repressor-like, C-terminal domain"/>
    <property type="match status" value="1"/>
</dbReference>
<keyword evidence="3" id="KW-0804">Transcription</keyword>
<organism evidence="6 7">
    <name type="scientific">Actinoplanes palleronii</name>
    <dbReference type="NCBI Taxonomy" id="113570"/>
    <lineage>
        <taxon>Bacteria</taxon>
        <taxon>Bacillati</taxon>
        <taxon>Actinomycetota</taxon>
        <taxon>Actinomycetes</taxon>
        <taxon>Micromonosporales</taxon>
        <taxon>Micromonosporaceae</taxon>
        <taxon>Actinoplanes</taxon>
    </lineage>
</organism>
<evidence type="ECO:0000256" key="1">
    <source>
        <dbReference type="ARBA" id="ARBA00023015"/>
    </source>
</evidence>
<dbReference type="PANTHER" id="PTHR30055:SF148">
    <property type="entry name" value="TETR-FAMILY TRANSCRIPTIONAL REGULATOR"/>
    <property type="match status" value="1"/>
</dbReference>
<dbReference type="SUPFAM" id="SSF46689">
    <property type="entry name" value="Homeodomain-like"/>
    <property type="match status" value="1"/>
</dbReference>
<evidence type="ECO:0000256" key="3">
    <source>
        <dbReference type="ARBA" id="ARBA00023163"/>
    </source>
</evidence>
<sequence>MPDPARRNDRSRLAILDAARQLLAETRYADLTIEAIAARAGVGKQTIYRWWRGKGAVILDALVDAAANADLALPDTGDLHTDLRAVMRATVAEFADPRLSATTRALTIETLADDDLAGQVRDRLLRPQLDAVQDRLRSGQAAGQIRADVDLGQAVELLFGPLYHRWLLRTGPLTDAYADGIVELAMTAIGQPGGTETPGGSSIVKTVP</sequence>
<dbReference type="EMBL" id="BOMS01000124">
    <property type="protein sequence ID" value="GIE71389.1"/>
    <property type="molecule type" value="Genomic_DNA"/>
</dbReference>
<feature type="domain" description="HTH tetR-type" evidence="5">
    <location>
        <begin position="9"/>
        <end position="69"/>
    </location>
</feature>
<dbReference type="InterPro" id="IPR009057">
    <property type="entry name" value="Homeodomain-like_sf"/>
</dbReference>
<dbReference type="InterPro" id="IPR050109">
    <property type="entry name" value="HTH-type_TetR-like_transc_reg"/>
</dbReference>
<dbReference type="Gene3D" id="1.10.10.60">
    <property type="entry name" value="Homeodomain-like"/>
    <property type="match status" value="1"/>
</dbReference>
<dbReference type="PRINTS" id="PR00455">
    <property type="entry name" value="HTHTETR"/>
</dbReference>
<accession>A0ABQ4BL44</accession>
<name>A0ABQ4BL44_9ACTN</name>
<dbReference type="Pfam" id="PF16859">
    <property type="entry name" value="TetR_C_11"/>
    <property type="match status" value="1"/>
</dbReference>
<dbReference type="Proteomes" id="UP000624709">
    <property type="component" value="Unassembled WGS sequence"/>
</dbReference>
<dbReference type="PANTHER" id="PTHR30055">
    <property type="entry name" value="HTH-TYPE TRANSCRIPTIONAL REGULATOR RUTR"/>
    <property type="match status" value="1"/>
</dbReference>
<reference evidence="6 7" key="1">
    <citation type="submission" date="2021-01" db="EMBL/GenBank/DDBJ databases">
        <title>Whole genome shotgun sequence of Actinoplanes palleronii NBRC 14916.</title>
        <authorList>
            <person name="Komaki H."/>
            <person name="Tamura T."/>
        </authorList>
    </citation>
    <scope>NUCLEOTIDE SEQUENCE [LARGE SCALE GENOMIC DNA]</scope>
    <source>
        <strain evidence="6 7">NBRC 14916</strain>
    </source>
</reference>
<keyword evidence="7" id="KW-1185">Reference proteome</keyword>
<evidence type="ECO:0000256" key="2">
    <source>
        <dbReference type="ARBA" id="ARBA00023125"/>
    </source>
</evidence>
<keyword evidence="2 4" id="KW-0238">DNA-binding</keyword>
<evidence type="ECO:0000259" key="5">
    <source>
        <dbReference type="PROSITE" id="PS50977"/>
    </source>
</evidence>
<dbReference type="RefSeq" id="WP_203829246.1">
    <property type="nucleotide sequence ID" value="NZ_BAAATY010000015.1"/>
</dbReference>
<dbReference type="InterPro" id="IPR011075">
    <property type="entry name" value="TetR_C"/>
</dbReference>
<dbReference type="InterPro" id="IPR036271">
    <property type="entry name" value="Tet_transcr_reg_TetR-rel_C_sf"/>
</dbReference>
<feature type="DNA-binding region" description="H-T-H motif" evidence="4">
    <location>
        <begin position="32"/>
        <end position="51"/>
    </location>
</feature>
<protein>
    <submittedName>
        <fullName evidence="6">TetR family transcriptional regulator</fullName>
    </submittedName>
</protein>
<proteinExistence type="predicted"/>
<evidence type="ECO:0000256" key="4">
    <source>
        <dbReference type="PROSITE-ProRule" id="PRU00335"/>
    </source>
</evidence>
<gene>
    <name evidence="6" type="ORF">Apa02nite_074970</name>
</gene>
<dbReference type="InterPro" id="IPR001647">
    <property type="entry name" value="HTH_TetR"/>
</dbReference>
<evidence type="ECO:0000313" key="6">
    <source>
        <dbReference type="EMBL" id="GIE71389.1"/>
    </source>
</evidence>
<dbReference type="Pfam" id="PF00440">
    <property type="entry name" value="TetR_N"/>
    <property type="match status" value="1"/>
</dbReference>
<keyword evidence="1" id="KW-0805">Transcription regulation</keyword>